<organism evidence="1 2">
    <name type="scientific">Penicillium steckii</name>
    <dbReference type="NCBI Taxonomy" id="303698"/>
    <lineage>
        <taxon>Eukaryota</taxon>
        <taxon>Fungi</taxon>
        <taxon>Dikarya</taxon>
        <taxon>Ascomycota</taxon>
        <taxon>Pezizomycotina</taxon>
        <taxon>Eurotiomycetes</taxon>
        <taxon>Eurotiomycetidae</taxon>
        <taxon>Eurotiales</taxon>
        <taxon>Aspergillaceae</taxon>
        <taxon>Penicillium</taxon>
    </lineage>
</organism>
<keyword evidence="2" id="KW-1185">Reference proteome</keyword>
<dbReference type="GO" id="GO:0000171">
    <property type="term" value="F:ribonuclease MRP activity"/>
    <property type="evidence" value="ECO:0007669"/>
    <property type="project" value="TreeGrafter"/>
</dbReference>
<dbReference type="GO" id="GO:0000172">
    <property type="term" value="C:ribonuclease MRP complex"/>
    <property type="evidence" value="ECO:0007669"/>
    <property type="project" value="TreeGrafter"/>
</dbReference>
<dbReference type="PANTHER" id="PTHR15396:SF1">
    <property type="entry name" value="RIBONUCLEASE P PROTEIN SUBUNIT P40"/>
    <property type="match status" value="1"/>
</dbReference>
<dbReference type="GO" id="GO:0004526">
    <property type="term" value="F:ribonuclease P activity"/>
    <property type="evidence" value="ECO:0007669"/>
    <property type="project" value="TreeGrafter"/>
</dbReference>
<dbReference type="InterPro" id="IPR013893">
    <property type="entry name" value="RNase_P_Rpp40"/>
</dbReference>
<sequence length="381" mass="42689">MFDFEDSASEREKCFTTISQLPTFVDPKKIPSKKSPFSTILNHPLAHTIEVILPETLYTSIESALDAKLTKPQYARVFMSPSSILEHEFFNKYVKSGNVIMISEGRSGSDTVFTLIDGICKIEMGKEIYERTGLSGKPVRSGARKHGKERFLVELNLRLPSMLHGKKGFERIVWAFENVLNHSLAWLFCDLEPANQDDGAKPIEKLHPQLLESSQLRTKLENILTPSFQEIVSKDMSHADMQDRCGALCEWISMAQLQSSRISAEDSVDPYLSRYTIPDYNGSNAVNLISLKWHGLISSSWTMQLFLNLLTQSGKPNLISPSLAWFVLSSSALNRQAIEGRDGFNITVAPNLLLPNTAESTSNARHAICWEFVGASVIDHH</sequence>
<accession>A0A1V6TG20</accession>
<dbReference type="EMBL" id="MLKD01000007">
    <property type="protein sequence ID" value="OQE24523.1"/>
    <property type="molecule type" value="Genomic_DNA"/>
</dbReference>
<dbReference type="Proteomes" id="UP000191285">
    <property type="component" value="Unassembled WGS sequence"/>
</dbReference>
<dbReference type="Pfam" id="PF08584">
    <property type="entry name" value="Ribonuc_P_40"/>
    <property type="match status" value="1"/>
</dbReference>
<protein>
    <submittedName>
        <fullName evidence="1">Uncharacterized protein</fullName>
    </submittedName>
</protein>
<evidence type="ECO:0000313" key="1">
    <source>
        <dbReference type="EMBL" id="OQE24523.1"/>
    </source>
</evidence>
<dbReference type="OrthoDB" id="63112at2759"/>
<gene>
    <name evidence="1" type="ORF">PENSTE_c007G00109</name>
</gene>
<proteinExistence type="predicted"/>
<dbReference type="STRING" id="303698.A0A1V6TG20"/>
<dbReference type="GO" id="GO:0030681">
    <property type="term" value="C:multimeric ribonuclease P complex"/>
    <property type="evidence" value="ECO:0007669"/>
    <property type="project" value="TreeGrafter"/>
</dbReference>
<reference evidence="2" key="1">
    <citation type="journal article" date="2017" name="Nat. Microbiol.">
        <title>Global analysis of biosynthetic gene clusters reveals vast potential of secondary metabolite production in Penicillium species.</title>
        <authorList>
            <person name="Nielsen J.C."/>
            <person name="Grijseels S."/>
            <person name="Prigent S."/>
            <person name="Ji B."/>
            <person name="Dainat J."/>
            <person name="Nielsen K.F."/>
            <person name="Frisvad J.C."/>
            <person name="Workman M."/>
            <person name="Nielsen J."/>
        </authorList>
    </citation>
    <scope>NUCLEOTIDE SEQUENCE [LARGE SCALE GENOMIC DNA]</scope>
    <source>
        <strain evidence="2">IBT 24891</strain>
    </source>
</reference>
<comment type="caution">
    <text evidence="1">The sequence shown here is derived from an EMBL/GenBank/DDBJ whole genome shotgun (WGS) entry which is preliminary data.</text>
</comment>
<dbReference type="PANTHER" id="PTHR15396">
    <property type="entry name" value="RIBONUCLEASE P PROTEIN SUBUNIT P40"/>
    <property type="match status" value="1"/>
</dbReference>
<dbReference type="AlphaFoldDB" id="A0A1V6TG20"/>
<name>A0A1V6TG20_9EURO</name>
<evidence type="ECO:0000313" key="2">
    <source>
        <dbReference type="Proteomes" id="UP000191285"/>
    </source>
</evidence>
<dbReference type="GO" id="GO:0000447">
    <property type="term" value="P:endonucleolytic cleavage in ITS1 to separate SSU-rRNA from 5.8S rRNA and LSU-rRNA from tricistronic rRNA transcript (SSU-rRNA, 5.8S rRNA, LSU-rRNA)"/>
    <property type="evidence" value="ECO:0007669"/>
    <property type="project" value="TreeGrafter"/>
</dbReference>
<dbReference type="GO" id="GO:0001682">
    <property type="term" value="P:tRNA 5'-leader removal"/>
    <property type="evidence" value="ECO:0007669"/>
    <property type="project" value="InterPro"/>
</dbReference>